<reference evidence="1 4" key="1">
    <citation type="submission" date="2021-11" db="EMBL/GenBank/DDBJ databases">
        <title>Draft genome sequence of Capnocytophaga sp. strain KC07075 isolated from cat oral cavity.</title>
        <authorList>
            <person name="Suzuki M."/>
            <person name="Imaoka K."/>
            <person name="Kimura M."/>
            <person name="Morikawa S."/>
            <person name="Maeda K."/>
        </authorList>
    </citation>
    <scope>NUCLEOTIDE SEQUENCE</scope>
    <source>
        <strain evidence="1">KC07075</strain>
        <strain evidence="2 4">KC07079</strain>
    </source>
</reference>
<sequence length="78" mass="9235">MKFYPIYKIDFVVKDRGIEHTIKSMEVSGFNAFNAEYHLRGFYRKHRHAMDLSTKFQIEIRRVQPIASKSSELGVQNQ</sequence>
<evidence type="ECO:0000313" key="3">
    <source>
        <dbReference type="Proteomes" id="UP001207736"/>
    </source>
</evidence>
<proteinExistence type="predicted"/>
<keyword evidence="4" id="KW-1185">Reference proteome</keyword>
<name>A0AAV5AX14_9FLAO</name>
<evidence type="ECO:0000313" key="1">
    <source>
        <dbReference type="EMBL" id="GJM49881.1"/>
    </source>
</evidence>
<dbReference type="Proteomes" id="UP001207736">
    <property type="component" value="Unassembled WGS sequence"/>
</dbReference>
<evidence type="ECO:0000313" key="2">
    <source>
        <dbReference type="EMBL" id="GJM54053.1"/>
    </source>
</evidence>
<organism evidence="1 3">
    <name type="scientific">Capnocytophaga catalasegens</name>
    <dbReference type="NCBI Taxonomy" id="1004260"/>
    <lineage>
        <taxon>Bacteria</taxon>
        <taxon>Pseudomonadati</taxon>
        <taxon>Bacteroidota</taxon>
        <taxon>Flavobacteriia</taxon>
        <taxon>Flavobacteriales</taxon>
        <taxon>Flavobacteriaceae</taxon>
        <taxon>Capnocytophaga</taxon>
    </lineage>
</organism>
<dbReference type="AlphaFoldDB" id="A0AAV5AX14"/>
<dbReference type="EMBL" id="BQKA01000014">
    <property type="protein sequence ID" value="GJM49881.1"/>
    <property type="molecule type" value="Genomic_DNA"/>
</dbReference>
<comment type="caution">
    <text evidence="1">The sequence shown here is derived from an EMBL/GenBank/DDBJ whole genome shotgun (WGS) entry which is preliminary data.</text>
</comment>
<evidence type="ECO:0000313" key="4">
    <source>
        <dbReference type="Proteomes" id="UP001208692"/>
    </source>
</evidence>
<dbReference type="EMBL" id="BQKB01000059">
    <property type="protein sequence ID" value="GJM54053.1"/>
    <property type="molecule type" value="Genomic_DNA"/>
</dbReference>
<dbReference type="Proteomes" id="UP001208692">
    <property type="component" value="Unassembled WGS sequence"/>
</dbReference>
<dbReference type="RefSeq" id="WP_264846560.1">
    <property type="nucleotide sequence ID" value="NZ_BPMA01000022.1"/>
</dbReference>
<gene>
    <name evidence="1" type="ORF">RCZ15_08560</name>
    <name evidence="2" type="ORF">RCZ16_23690</name>
</gene>
<protein>
    <submittedName>
        <fullName evidence="1">Uncharacterized protein</fullName>
    </submittedName>
</protein>
<accession>A0AAV5AX14</accession>